<name>A0ABY4AIW4_9BURK</name>
<dbReference type="Gene3D" id="1.20.1270.180">
    <property type="match status" value="1"/>
</dbReference>
<dbReference type="InterPro" id="IPR009739">
    <property type="entry name" value="LprI-like_N"/>
</dbReference>
<feature type="signal peptide" evidence="1">
    <location>
        <begin position="1"/>
        <end position="24"/>
    </location>
</feature>
<keyword evidence="1" id="KW-0732">Signal</keyword>
<dbReference type="RefSeq" id="WP_243493542.1">
    <property type="nucleotide sequence ID" value="NZ_CP063361.1"/>
</dbReference>
<gene>
    <name evidence="3" type="ORF">INH39_13155</name>
</gene>
<dbReference type="EMBL" id="CP063361">
    <property type="protein sequence ID" value="UOD32513.1"/>
    <property type="molecule type" value="Genomic_DNA"/>
</dbReference>
<feature type="chain" id="PRO_5047350662" evidence="1">
    <location>
        <begin position="25"/>
        <end position="129"/>
    </location>
</feature>
<reference evidence="3 4" key="1">
    <citation type="submission" date="2020-10" db="EMBL/GenBank/DDBJ databases">
        <title>Genome analysis of Massilia species.</title>
        <authorList>
            <person name="Jung D.-H."/>
        </authorList>
    </citation>
    <scope>NUCLEOTIDE SEQUENCE [LARGE SCALE GENOMIC DNA]</scope>
    <source>
        <strain evidence="4">sipir</strain>
    </source>
</reference>
<keyword evidence="4" id="KW-1185">Reference proteome</keyword>
<protein>
    <submittedName>
        <fullName evidence="3">DUF1311 domain-containing protein</fullName>
    </submittedName>
</protein>
<evidence type="ECO:0000313" key="4">
    <source>
        <dbReference type="Proteomes" id="UP000831532"/>
    </source>
</evidence>
<dbReference type="PANTHER" id="PTHR39176:SF1">
    <property type="entry name" value="PERIPLASMIC PROTEIN"/>
    <property type="match status" value="1"/>
</dbReference>
<sequence length="129" mass="14427">MTFPLRALCVGLLAAIATINPAAAAAADDCKDPMSQYDMNRCSARDAGREDALLNKNYKELTGKVDAQEKARIKTVQLAWIKFRDLQCNYEADRYEGGSMQPLVHSSCLYGLTKQRNKDLVEMIREVSH</sequence>
<dbReference type="Pfam" id="PF07007">
    <property type="entry name" value="LprI"/>
    <property type="match status" value="1"/>
</dbReference>
<dbReference type="PANTHER" id="PTHR39176">
    <property type="entry name" value="PERIPLASMIC PROTEIN-RELATED"/>
    <property type="match status" value="1"/>
</dbReference>
<evidence type="ECO:0000256" key="1">
    <source>
        <dbReference type="SAM" id="SignalP"/>
    </source>
</evidence>
<organism evidence="3 4">
    <name type="scientific">Massilia violaceinigra</name>
    <dbReference type="NCBI Taxonomy" id="2045208"/>
    <lineage>
        <taxon>Bacteria</taxon>
        <taxon>Pseudomonadati</taxon>
        <taxon>Pseudomonadota</taxon>
        <taxon>Betaproteobacteria</taxon>
        <taxon>Burkholderiales</taxon>
        <taxon>Oxalobacteraceae</taxon>
        <taxon>Telluria group</taxon>
        <taxon>Massilia</taxon>
    </lineage>
</organism>
<accession>A0ABY4AIW4</accession>
<feature type="domain" description="Lysozyme inhibitor LprI-like N-terminal" evidence="2">
    <location>
        <begin position="30"/>
        <end position="120"/>
    </location>
</feature>
<proteinExistence type="predicted"/>
<evidence type="ECO:0000259" key="2">
    <source>
        <dbReference type="Pfam" id="PF07007"/>
    </source>
</evidence>
<evidence type="ECO:0000313" key="3">
    <source>
        <dbReference type="EMBL" id="UOD32513.1"/>
    </source>
</evidence>
<dbReference type="Proteomes" id="UP000831532">
    <property type="component" value="Chromosome"/>
</dbReference>